<proteinExistence type="predicted"/>
<keyword evidence="1" id="KW-0812">Transmembrane</keyword>
<evidence type="ECO:0000313" key="2">
    <source>
        <dbReference type="EMBL" id="CAI3994316.1"/>
    </source>
</evidence>
<reference evidence="3" key="2">
    <citation type="submission" date="2024-04" db="EMBL/GenBank/DDBJ databases">
        <authorList>
            <person name="Chen Y."/>
            <person name="Shah S."/>
            <person name="Dougan E. K."/>
            <person name="Thang M."/>
            <person name="Chan C."/>
        </authorList>
    </citation>
    <scope>NUCLEOTIDE SEQUENCE [LARGE SCALE GENOMIC DNA]</scope>
</reference>
<dbReference type="EMBL" id="CAMXCT010001937">
    <property type="protein sequence ID" value="CAI3994316.1"/>
    <property type="molecule type" value="Genomic_DNA"/>
</dbReference>
<accession>A0A9P1CQ73</accession>
<comment type="caution">
    <text evidence="2">The sequence shown here is derived from an EMBL/GenBank/DDBJ whole genome shotgun (WGS) entry which is preliminary data.</text>
</comment>
<keyword evidence="1" id="KW-1133">Transmembrane helix</keyword>
<evidence type="ECO:0000256" key="1">
    <source>
        <dbReference type="SAM" id="Phobius"/>
    </source>
</evidence>
<gene>
    <name evidence="2" type="ORF">C1SCF055_LOCUS20968</name>
</gene>
<feature type="non-terminal residue" evidence="2">
    <location>
        <position position="53"/>
    </location>
</feature>
<sequence>YAIIVADIANISIQLCEFKVLCSHAFMQVVLCLGVVTCVLLVFAFAISSMTRE</sequence>
<organism evidence="2">
    <name type="scientific">Cladocopium goreaui</name>
    <dbReference type="NCBI Taxonomy" id="2562237"/>
    <lineage>
        <taxon>Eukaryota</taxon>
        <taxon>Sar</taxon>
        <taxon>Alveolata</taxon>
        <taxon>Dinophyceae</taxon>
        <taxon>Suessiales</taxon>
        <taxon>Symbiodiniaceae</taxon>
        <taxon>Cladocopium</taxon>
    </lineage>
</organism>
<protein>
    <submittedName>
        <fullName evidence="2">Uncharacterized protein</fullName>
    </submittedName>
</protein>
<name>A0A9P1CQ73_9DINO</name>
<keyword evidence="1" id="KW-0472">Membrane</keyword>
<dbReference type="EMBL" id="CAMXCT020001937">
    <property type="protein sequence ID" value="CAL1147691.1"/>
    <property type="molecule type" value="Genomic_DNA"/>
</dbReference>
<feature type="non-terminal residue" evidence="2">
    <location>
        <position position="1"/>
    </location>
</feature>
<dbReference type="AlphaFoldDB" id="A0A9P1CQ73"/>
<reference evidence="2" key="1">
    <citation type="submission" date="2022-10" db="EMBL/GenBank/DDBJ databases">
        <authorList>
            <person name="Chen Y."/>
            <person name="Dougan E. K."/>
            <person name="Chan C."/>
            <person name="Rhodes N."/>
            <person name="Thang M."/>
        </authorList>
    </citation>
    <scope>NUCLEOTIDE SEQUENCE</scope>
</reference>
<evidence type="ECO:0000313" key="3">
    <source>
        <dbReference type="EMBL" id="CAL1147691.1"/>
    </source>
</evidence>
<feature type="transmembrane region" description="Helical" evidence="1">
    <location>
        <begin position="25"/>
        <end position="47"/>
    </location>
</feature>